<feature type="region of interest" description="Disordered" evidence="1">
    <location>
        <begin position="403"/>
        <end position="428"/>
    </location>
</feature>
<evidence type="ECO:0000256" key="1">
    <source>
        <dbReference type="SAM" id="MobiDB-lite"/>
    </source>
</evidence>
<proteinExistence type="predicted"/>
<name>A0ABP1NZU3_XYLVO</name>
<sequence>MALKLTSNRSKSTSDILDKMVNNDQNPFVIENKYRAYTAENLREEQKSVARGPISEENKEQSLQKSQNFVKKLIASLEKKNVTCKADNEFFTKYYKRNDYSNLNSDYSFEVKTVGAETSVSNLKISDAASGNRKTRPTAKPEAFAKSNLPLCPNVEIKRKLLSQNCSKNRHIKKLVFENSNKEENSFKANEGQNKKGYCERYVQRDLKEDVDTNVEDEEKKYLDSSSFNYTRSRIKLQNQPDAVNAYFLKRNKNDHKRNTIERTSVNSKEEKVSKEKLNRSKSFKDFFTSMIKWKKSDGKVESRRIKSFDDLLKESKTFDIKNNKKLSRATSFQTVLFKNHEKGKVTQIRERNATIRPIYGGRRSEHLEAFAKKSYDPKHFPMAESMEDLVKPSAIKEMAKHISQFPQKPRRNNQIDERKKLIDKKKC</sequence>
<accession>A0ABP1NZU3</accession>
<protein>
    <submittedName>
        <fullName evidence="2">Uncharacterized protein</fullName>
    </submittedName>
</protein>
<evidence type="ECO:0000313" key="2">
    <source>
        <dbReference type="EMBL" id="CAL7945301.1"/>
    </source>
</evidence>
<keyword evidence="3" id="KW-1185">Reference proteome</keyword>
<gene>
    <name evidence="2" type="ORF">XYLVIOL_LOCUS7137</name>
</gene>
<comment type="caution">
    <text evidence="2">The sequence shown here is derived from an EMBL/GenBank/DDBJ whole genome shotgun (WGS) entry which is preliminary data.</text>
</comment>
<evidence type="ECO:0000313" key="3">
    <source>
        <dbReference type="Proteomes" id="UP001642520"/>
    </source>
</evidence>
<dbReference type="EMBL" id="CAXAJV020001293">
    <property type="protein sequence ID" value="CAL7945301.1"/>
    <property type="molecule type" value="Genomic_DNA"/>
</dbReference>
<reference evidence="2 3" key="1">
    <citation type="submission" date="2024-08" db="EMBL/GenBank/DDBJ databases">
        <authorList>
            <person name="Will J Nash"/>
            <person name="Angela Man"/>
            <person name="Seanna McTaggart"/>
            <person name="Kendall Baker"/>
            <person name="Tom Barker"/>
            <person name="Leah Catchpole"/>
            <person name="Alex Durrant"/>
            <person name="Karim Gharbi"/>
            <person name="Naomi Irish"/>
            <person name="Gemy Kaithakottil"/>
            <person name="Debby Ku"/>
            <person name="Aaliyah Providence"/>
            <person name="Felix Shaw"/>
            <person name="David Swarbreck"/>
            <person name="Chris Watkins"/>
            <person name="Ann M. McCartney"/>
            <person name="Giulio Formenti"/>
            <person name="Alice Mouton"/>
            <person name="Noel Vella"/>
            <person name="Bjorn M von Reumont"/>
            <person name="Adriana Vella"/>
            <person name="Wilfried Haerty"/>
        </authorList>
    </citation>
    <scope>NUCLEOTIDE SEQUENCE [LARGE SCALE GENOMIC DNA]</scope>
</reference>
<organism evidence="2 3">
    <name type="scientific">Xylocopa violacea</name>
    <name type="common">Violet carpenter bee</name>
    <name type="synonym">Apis violacea</name>
    <dbReference type="NCBI Taxonomy" id="135666"/>
    <lineage>
        <taxon>Eukaryota</taxon>
        <taxon>Metazoa</taxon>
        <taxon>Ecdysozoa</taxon>
        <taxon>Arthropoda</taxon>
        <taxon>Hexapoda</taxon>
        <taxon>Insecta</taxon>
        <taxon>Pterygota</taxon>
        <taxon>Neoptera</taxon>
        <taxon>Endopterygota</taxon>
        <taxon>Hymenoptera</taxon>
        <taxon>Apocrita</taxon>
        <taxon>Aculeata</taxon>
        <taxon>Apoidea</taxon>
        <taxon>Anthophila</taxon>
        <taxon>Apidae</taxon>
        <taxon>Xylocopa</taxon>
        <taxon>Xylocopa</taxon>
    </lineage>
</organism>
<dbReference type="Proteomes" id="UP001642520">
    <property type="component" value="Unassembled WGS sequence"/>
</dbReference>